<reference evidence="2" key="1">
    <citation type="submission" date="2020-05" db="UniProtKB">
        <authorList>
            <consortium name="EnsemblMetazoa"/>
        </authorList>
    </citation>
    <scope>IDENTIFICATION</scope>
    <source>
        <strain evidence="2">TTRI</strain>
    </source>
</reference>
<dbReference type="Proteomes" id="UP000078200">
    <property type="component" value="Unassembled WGS sequence"/>
</dbReference>
<dbReference type="EnsemblMetazoa" id="GAUT025340-RA">
    <property type="protein sequence ID" value="GAUT025340-PA"/>
    <property type="gene ID" value="GAUT025340"/>
</dbReference>
<evidence type="ECO:0000313" key="3">
    <source>
        <dbReference type="Proteomes" id="UP000078200"/>
    </source>
</evidence>
<feature type="chain" id="PRO_5008399075" evidence="1">
    <location>
        <begin position="20"/>
        <end position="109"/>
    </location>
</feature>
<name>A0A1A9V485_GLOAU</name>
<feature type="signal peptide" evidence="1">
    <location>
        <begin position="1"/>
        <end position="19"/>
    </location>
</feature>
<accession>A0A1A9V485</accession>
<proteinExistence type="predicted"/>
<sequence length="109" mass="11654">MLIIILCCTCCCKSGTVDSFSNGTIQSSKVASITNTLHRLQSNPGLDRKICMAIGEKSQPYTLSFASRLYFKIGKSVFPTPQPSSKILLHSCAESLGASSGNSILPSHQ</sequence>
<keyword evidence="1" id="KW-0732">Signal</keyword>
<keyword evidence="3" id="KW-1185">Reference proteome</keyword>
<dbReference type="AlphaFoldDB" id="A0A1A9V485"/>
<dbReference type="VEuPathDB" id="VectorBase:GAUT025340"/>
<evidence type="ECO:0000313" key="2">
    <source>
        <dbReference type="EnsemblMetazoa" id="GAUT025340-PA"/>
    </source>
</evidence>
<protein>
    <submittedName>
        <fullName evidence="2">Uncharacterized protein</fullName>
    </submittedName>
</protein>
<organism evidence="2 3">
    <name type="scientific">Glossina austeni</name>
    <name type="common">Savannah tsetse fly</name>
    <dbReference type="NCBI Taxonomy" id="7395"/>
    <lineage>
        <taxon>Eukaryota</taxon>
        <taxon>Metazoa</taxon>
        <taxon>Ecdysozoa</taxon>
        <taxon>Arthropoda</taxon>
        <taxon>Hexapoda</taxon>
        <taxon>Insecta</taxon>
        <taxon>Pterygota</taxon>
        <taxon>Neoptera</taxon>
        <taxon>Endopterygota</taxon>
        <taxon>Diptera</taxon>
        <taxon>Brachycera</taxon>
        <taxon>Muscomorpha</taxon>
        <taxon>Hippoboscoidea</taxon>
        <taxon>Glossinidae</taxon>
        <taxon>Glossina</taxon>
    </lineage>
</organism>
<evidence type="ECO:0000256" key="1">
    <source>
        <dbReference type="SAM" id="SignalP"/>
    </source>
</evidence>